<comment type="caution">
    <text evidence="11">The sequence shown here is derived from an EMBL/GenBank/DDBJ whole genome shotgun (WGS) entry which is preliminary data.</text>
</comment>
<evidence type="ECO:0000256" key="8">
    <source>
        <dbReference type="RuleBase" id="RU000688"/>
    </source>
</evidence>
<evidence type="ECO:0000256" key="5">
    <source>
        <dbReference type="ARBA" id="ARBA00023136"/>
    </source>
</evidence>
<dbReference type="GO" id="GO:0004984">
    <property type="term" value="F:olfactory receptor activity"/>
    <property type="evidence" value="ECO:0007669"/>
    <property type="project" value="InterPro"/>
</dbReference>
<keyword evidence="2 8" id="KW-0812">Transmembrane</keyword>
<evidence type="ECO:0000256" key="3">
    <source>
        <dbReference type="ARBA" id="ARBA00022989"/>
    </source>
</evidence>
<keyword evidence="6 8" id="KW-0675">Receptor</keyword>
<dbReference type="Proteomes" id="UP000824782">
    <property type="component" value="Unassembled WGS sequence"/>
</dbReference>
<dbReference type="PROSITE" id="PS00237">
    <property type="entry name" value="G_PROTEIN_RECEP_F1_1"/>
    <property type="match status" value="1"/>
</dbReference>
<reference evidence="11" key="1">
    <citation type="thesis" date="2020" institute="ProQuest LLC" country="789 East Eisenhower Parkway, Ann Arbor, MI, USA">
        <title>Comparative Genomics and Chromosome Evolution.</title>
        <authorList>
            <person name="Mudd A.B."/>
        </authorList>
    </citation>
    <scope>NUCLEOTIDE SEQUENCE</scope>
    <source>
        <strain evidence="11">237g6f4</strain>
        <tissue evidence="11">Blood</tissue>
    </source>
</reference>
<dbReference type="SMART" id="SM01381">
    <property type="entry name" value="7TM_GPCR_Srsx"/>
    <property type="match status" value="1"/>
</dbReference>
<gene>
    <name evidence="11" type="ORF">GDO81_024192</name>
</gene>
<name>A0AAV6YQX3_ENGPU</name>
<evidence type="ECO:0000256" key="2">
    <source>
        <dbReference type="ARBA" id="ARBA00022692"/>
    </source>
</evidence>
<dbReference type="FunFam" id="1.20.1070.10:FF:000003">
    <property type="entry name" value="Olfactory receptor"/>
    <property type="match status" value="1"/>
</dbReference>
<dbReference type="Pfam" id="PF13853">
    <property type="entry name" value="7tm_4"/>
    <property type="match status" value="1"/>
</dbReference>
<feature type="transmembrane region" description="Helical" evidence="9">
    <location>
        <begin position="241"/>
        <end position="261"/>
    </location>
</feature>
<keyword evidence="9" id="KW-1003">Cell membrane</keyword>
<keyword evidence="5 9" id="KW-0472">Membrane</keyword>
<comment type="subcellular location">
    <subcellularLocation>
        <location evidence="9">Cell membrane</location>
        <topology evidence="9">Multi-pass membrane protein</topology>
    </subcellularLocation>
    <subcellularLocation>
        <location evidence="1">Membrane</location>
        <topology evidence="1">Multi-pass membrane protein</topology>
    </subcellularLocation>
</comment>
<evidence type="ECO:0000256" key="9">
    <source>
        <dbReference type="RuleBase" id="RU363047"/>
    </source>
</evidence>
<evidence type="ECO:0000256" key="4">
    <source>
        <dbReference type="ARBA" id="ARBA00023040"/>
    </source>
</evidence>
<evidence type="ECO:0000259" key="10">
    <source>
        <dbReference type="PROSITE" id="PS50262"/>
    </source>
</evidence>
<feature type="transmembrane region" description="Helical" evidence="9">
    <location>
        <begin position="62"/>
        <end position="80"/>
    </location>
</feature>
<dbReference type="SUPFAM" id="SSF81321">
    <property type="entry name" value="Family A G protein-coupled receptor-like"/>
    <property type="match status" value="1"/>
</dbReference>
<proteinExistence type="inferred from homology"/>
<dbReference type="EMBL" id="WNYA01028430">
    <property type="protein sequence ID" value="KAG8537629.1"/>
    <property type="molecule type" value="Genomic_DNA"/>
</dbReference>
<keyword evidence="3 9" id="KW-1133">Transmembrane helix</keyword>
<dbReference type="InterPro" id="IPR000725">
    <property type="entry name" value="Olfact_rcpt"/>
</dbReference>
<dbReference type="GO" id="GO:0005886">
    <property type="term" value="C:plasma membrane"/>
    <property type="evidence" value="ECO:0007669"/>
    <property type="project" value="UniProtKB-SubCell"/>
</dbReference>
<dbReference type="PROSITE" id="PS50262">
    <property type="entry name" value="G_PROTEIN_RECEP_F1_2"/>
    <property type="match status" value="1"/>
</dbReference>
<dbReference type="InterPro" id="IPR017452">
    <property type="entry name" value="GPCR_Rhodpsn_7TM"/>
</dbReference>
<evidence type="ECO:0000256" key="6">
    <source>
        <dbReference type="ARBA" id="ARBA00023170"/>
    </source>
</evidence>
<feature type="domain" description="G-protein coupled receptors family 1 profile" evidence="10">
    <location>
        <begin position="43"/>
        <end position="291"/>
    </location>
</feature>
<comment type="similarity">
    <text evidence="8">Belongs to the G-protein coupled receptor 1 family.</text>
</comment>
<protein>
    <recommendedName>
        <fullName evidence="9">Olfactory receptor</fullName>
    </recommendedName>
</protein>
<dbReference type="InterPro" id="IPR000276">
    <property type="entry name" value="GPCR_Rhodpsn"/>
</dbReference>
<keyword evidence="7 8" id="KW-0807">Transducer</keyword>
<keyword evidence="9" id="KW-0552">Olfaction</keyword>
<keyword evidence="4 8" id="KW-0297">G-protein coupled receptor</keyword>
<keyword evidence="12" id="KW-1185">Reference proteome</keyword>
<feature type="transmembrane region" description="Helical" evidence="9">
    <location>
        <begin position="25"/>
        <end position="50"/>
    </location>
</feature>
<feature type="transmembrane region" description="Helical" evidence="9">
    <location>
        <begin position="273"/>
        <end position="293"/>
    </location>
</feature>
<dbReference type="PRINTS" id="PR00237">
    <property type="entry name" value="GPCRRHODOPSN"/>
</dbReference>
<feature type="transmembrane region" description="Helical" evidence="9">
    <location>
        <begin position="142"/>
        <end position="160"/>
    </location>
</feature>
<evidence type="ECO:0000256" key="1">
    <source>
        <dbReference type="ARBA" id="ARBA00004141"/>
    </source>
</evidence>
<organism evidence="11 12">
    <name type="scientific">Engystomops pustulosus</name>
    <name type="common">Tungara frog</name>
    <name type="synonym">Physalaemus pustulosus</name>
    <dbReference type="NCBI Taxonomy" id="76066"/>
    <lineage>
        <taxon>Eukaryota</taxon>
        <taxon>Metazoa</taxon>
        <taxon>Chordata</taxon>
        <taxon>Craniata</taxon>
        <taxon>Vertebrata</taxon>
        <taxon>Euteleostomi</taxon>
        <taxon>Amphibia</taxon>
        <taxon>Batrachia</taxon>
        <taxon>Anura</taxon>
        <taxon>Neobatrachia</taxon>
        <taxon>Hyloidea</taxon>
        <taxon>Leptodactylidae</taxon>
        <taxon>Leiuperinae</taxon>
        <taxon>Engystomops</taxon>
    </lineage>
</organism>
<feature type="transmembrane region" description="Helical" evidence="9">
    <location>
        <begin position="100"/>
        <end position="122"/>
    </location>
</feature>
<dbReference type="PANTHER" id="PTHR48018">
    <property type="entry name" value="OLFACTORY RECEPTOR"/>
    <property type="match status" value="1"/>
</dbReference>
<evidence type="ECO:0000313" key="11">
    <source>
        <dbReference type="EMBL" id="KAG8537629.1"/>
    </source>
</evidence>
<feature type="transmembrane region" description="Helical" evidence="9">
    <location>
        <begin position="210"/>
        <end position="229"/>
    </location>
</feature>
<sequence length="313" mass="35834">MKVAEKNVSHVTSFVLLGFTARSDILLLLFIMFLVIYVLTIFGNSVILHVIYHSSQLHRPMYYFLGNLALLDIIYCTVISPRMLATFLVKDKSITLVSCVLQMFLFLALISSESILLALMAYDRYLAVCRPLRYQSIMTGTFCLRLVATAYCWGLVQSFFHTCFTFTLKFCKSDIDYFFCDIPPLLKLSCSDTFINELVLFTFCGVNEGGSALVVVVSYILIVSSILRIRSDKGRRRTASTCVSHFLVFTLYYGSLFFIYLKPRWRRSVDVDRVASVVYAVAIPMLNPIIYSLRNTEIRLSFLKIFRAAFNRS</sequence>
<dbReference type="PRINTS" id="PR00245">
    <property type="entry name" value="OLFACTORYR"/>
</dbReference>
<evidence type="ECO:0000256" key="7">
    <source>
        <dbReference type="ARBA" id="ARBA00023224"/>
    </source>
</evidence>
<dbReference type="Gene3D" id="1.20.1070.10">
    <property type="entry name" value="Rhodopsin 7-helix transmembrane proteins"/>
    <property type="match status" value="1"/>
</dbReference>
<accession>A0AAV6YQX3</accession>
<evidence type="ECO:0000313" key="12">
    <source>
        <dbReference type="Proteomes" id="UP000824782"/>
    </source>
</evidence>
<dbReference type="AlphaFoldDB" id="A0AAV6YQX3"/>
<keyword evidence="9" id="KW-0716">Sensory transduction</keyword>
<dbReference type="GO" id="GO:0004930">
    <property type="term" value="F:G protein-coupled receptor activity"/>
    <property type="evidence" value="ECO:0007669"/>
    <property type="project" value="UniProtKB-KW"/>
</dbReference>